<dbReference type="EMBL" id="BARS01012272">
    <property type="protein sequence ID" value="GAF98533.1"/>
    <property type="molecule type" value="Genomic_DNA"/>
</dbReference>
<sequence>MIKDGRFFYFVIVLLILSFAGACAQVEGISLASVEIDKTIKEANSLYWRGQFEDAVIMTSTMLANHDLTQTQETDALLVLAMCEANREQKAEAQAYLERLAELDPTTDLD</sequence>
<name>X0TY97_9ZZZZ</name>
<dbReference type="Gene3D" id="1.25.40.10">
    <property type="entry name" value="Tetratricopeptide repeat domain"/>
    <property type="match status" value="1"/>
</dbReference>
<proteinExistence type="predicted"/>
<gene>
    <name evidence="1" type="ORF">S01H1_21941</name>
</gene>
<dbReference type="PROSITE" id="PS51257">
    <property type="entry name" value="PROKAR_LIPOPROTEIN"/>
    <property type="match status" value="1"/>
</dbReference>
<protein>
    <recommendedName>
        <fullName evidence="2">Tetratricopeptide repeat protein</fullName>
    </recommendedName>
</protein>
<evidence type="ECO:0008006" key="2">
    <source>
        <dbReference type="Google" id="ProtNLM"/>
    </source>
</evidence>
<dbReference type="InterPro" id="IPR011990">
    <property type="entry name" value="TPR-like_helical_dom_sf"/>
</dbReference>
<comment type="caution">
    <text evidence="1">The sequence shown here is derived from an EMBL/GenBank/DDBJ whole genome shotgun (WGS) entry which is preliminary data.</text>
</comment>
<evidence type="ECO:0000313" key="1">
    <source>
        <dbReference type="EMBL" id="GAF98533.1"/>
    </source>
</evidence>
<dbReference type="SUPFAM" id="SSF48452">
    <property type="entry name" value="TPR-like"/>
    <property type="match status" value="1"/>
</dbReference>
<dbReference type="AlphaFoldDB" id="X0TY97"/>
<accession>X0TY97</accession>
<reference evidence="1" key="1">
    <citation type="journal article" date="2014" name="Front. Microbiol.">
        <title>High frequency of phylogenetically diverse reductive dehalogenase-homologous genes in deep subseafloor sedimentary metagenomes.</title>
        <authorList>
            <person name="Kawai M."/>
            <person name="Futagami T."/>
            <person name="Toyoda A."/>
            <person name="Takaki Y."/>
            <person name="Nishi S."/>
            <person name="Hori S."/>
            <person name="Arai W."/>
            <person name="Tsubouchi T."/>
            <person name="Morono Y."/>
            <person name="Uchiyama I."/>
            <person name="Ito T."/>
            <person name="Fujiyama A."/>
            <person name="Inagaki F."/>
            <person name="Takami H."/>
        </authorList>
    </citation>
    <scope>NUCLEOTIDE SEQUENCE</scope>
    <source>
        <strain evidence="1">Expedition CK06-06</strain>
    </source>
</reference>
<organism evidence="1">
    <name type="scientific">marine sediment metagenome</name>
    <dbReference type="NCBI Taxonomy" id="412755"/>
    <lineage>
        <taxon>unclassified sequences</taxon>
        <taxon>metagenomes</taxon>
        <taxon>ecological metagenomes</taxon>
    </lineage>
</organism>
<feature type="non-terminal residue" evidence="1">
    <location>
        <position position="110"/>
    </location>
</feature>